<dbReference type="GO" id="GO:0005737">
    <property type="term" value="C:cytoplasm"/>
    <property type="evidence" value="ECO:0007669"/>
    <property type="project" value="TreeGrafter"/>
</dbReference>
<dbReference type="GO" id="GO:0003755">
    <property type="term" value="F:peptidyl-prolyl cis-trans isomerase activity"/>
    <property type="evidence" value="ECO:0007669"/>
    <property type="project" value="UniProtKB-KW"/>
</dbReference>
<dbReference type="CDD" id="cd02165">
    <property type="entry name" value="NMNAT"/>
    <property type="match status" value="1"/>
</dbReference>
<feature type="domain" description="PPIase FKBP-type" evidence="11">
    <location>
        <begin position="38"/>
        <end position="100"/>
    </location>
</feature>
<evidence type="ECO:0000256" key="5">
    <source>
        <dbReference type="ARBA" id="ARBA00022741"/>
    </source>
</evidence>
<dbReference type="InterPro" id="IPR001179">
    <property type="entry name" value="PPIase_FKBP_dom"/>
</dbReference>
<dbReference type="InterPro" id="IPR014729">
    <property type="entry name" value="Rossmann-like_a/b/a_fold"/>
</dbReference>
<protein>
    <recommendedName>
        <fullName evidence="9">peptidylprolyl isomerase</fullName>
        <ecNumber evidence="9">5.2.1.8</ecNumber>
    </recommendedName>
</protein>
<dbReference type="InterPro" id="IPR046357">
    <property type="entry name" value="PPIase_dom_sf"/>
</dbReference>
<dbReference type="RefSeq" id="XP_025343751.1">
    <property type="nucleotide sequence ID" value="XM_025486201.1"/>
</dbReference>
<dbReference type="VEuPathDB" id="FungiDB:CXQ85_002533"/>
<keyword evidence="6" id="KW-0067">ATP-binding</keyword>
<dbReference type="Gene3D" id="3.10.50.40">
    <property type="match status" value="1"/>
</dbReference>
<keyword evidence="13" id="KW-1185">Reference proteome</keyword>
<comment type="catalytic activity">
    <reaction evidence="9">
        <text>[protein]-peptidylproline (omega=180) = [protein]-peptidylproline (omega=0)</text>
        <dbReference type="Rhea" id="RHEA:16237"/>
        <dbReference type="Rhea" id="RHEA-COMP:10747"/>
        <dbReference type="Rhea" id="RHEA-COMP:10748"/>
        <dbReference type="ChEBI" id="CHEBI:83833"/>
        <dbReference type="ChEBI" id="CHEBI:83834"/>
        <dbReference type="EC" id="5.2.1.8"/>
    </reaction>
</comment>
<sequence>MLLLQVIISFLIAQVWAVKVEIDVTEVPSVCSQKTTVGDHVQVHYKGALEDGTVFDSSYGRQPIGFEIGAGRVIPGWEQGLLKMCVGEKRTLTIPPELGYAMRRFTKAIEDFLSSNKDFAVVYSSSRTPLVSRETSRICVLDSSFNPPHLAHYALAREALNYRFDERCLEENQLSLLLLLSVKNADKVDPEPASFEHRLSMMYLLANYLHENLRVDVSIGITNHAKFVDKSVSIFNYVRDHSPPDQHVKLTFSVGFDTLIRIFDPKYYLPDKLSDSLNEFMKTTDIFCLTRQDNVNTYQNQVDYVRRIRHGKIAHIPQAWSDSVHIFSFENQADIDALGAVSSSAVRQAIKDYIFENNLYQ</sequence>
<evidence type="ECO:0000256" key="8">
    <source>
        <dbReference type="ARBA" id="ARBA00049001"/>
    </source>
</evidence>
<dbReference type="InterPro" id="IPR005248">
    <property type="entry name" value="NadD/NMNAT"/>
</dbReference>
<dbReference type="GO" id="GO:0000309">
    <property type="term" value="F:nicotinamide-nucleotide adenylyltransferase activity"/>
    <property type="evidence" value="ECO:0007669"/>
    <property type="project" value="UniProtKB-EC"/>
</dbReference>
<feature type="chain" id="PRO_5015972482" description="peptidylprolyl isomerase" evidence="10">
    <location>
        <begin position="18"/>
        <end position="361"/>
    </location>
</feature>
<dbReference type="UniPathway" id="UPA00253">
    <property type="reaction ID" value="UER00600"/>
</dbReference>
<evidence type="ECO:0000256" key="4">
    <source>
        <dbReference type="ARBA" id="ARBA00022695"/>
    </source>
</evidence>
<gene>
    <name evidence="12" type="ORF">CXQ85_002533</name>
</gene>
<evidence type="ECO:0000256" key="7">
    <source>
        <dbReference type="ARBA" id="ARBA00023027"/>
    </source>
</evidence>
<evidence type="ECO:0000313" key="13">
    <source>
        <dbReference type="Proteomes" id="UP000244309"/>
    </source>
</evidence>
<evidence type="ECO:0000256" key="2">
    <source>
        <dbReference type="ARBA" id="ARBA00022642"/>
    </source>
</evidence>
<feature type="signal peptide" evidence="10">
    <location>
        <begin position="1"/>
        <end position="17"/>
    </location>
</feature>
<comment type="caution">
    <text evidence="12">The sequence shown here is derived from an EMBL/GenBank/DDBJ whole genome shotgun (WGS) entry which is preliminary data.</text>
</comment>
<dbReference type="GO" id="GO:0016887">
    <property type="term" value="F:ATP hydrolysis activity"/>
    <property type="evidence" value="ECO:0007669"/>
    <property type="project" value="TreeGrafter"/>
</dbReference>
<dbReference type="SUPFAM" id="SSF52374">
    <property type="entry name" value="Nucleotidylyl transferase"/>
    <property type="match status" value="1"/>
</dbReference>
<dbReference type="GO" id="GO:0009435">
    <property type="term" value="P:NAD+ biosynthetic process"/>
    <property type="evidence" value="ECO:0007669"/>
    <property type="project" value="UniProtKB-UniPathway"/>
</dbReference>
<evidence type="ECO:0000256" key="1">
    <source>
        <dbReference type="ARBA" id="ARBA00004790"/>
    </source>
</evidence>
<comment type="pathway">
    <text evidence="1">Cofactor biosynthesis; NAD(+) biosynthesis.</text>
</comment>
<keyword evidence="7" id="KW-0520">NAD</keyword>
<dbReference type="Gene3D" id="3.40.50.620">
    <property type="entry name" value="HUPs"/>
    <property type="match status" value="1"/>
</dbReference>
<dbReference type="GeneID" id="37007864"/>
<comment type="catalytic activity">
    <reaction evidence="8">
        <text>beta-nicotinamide D-ribonucleotide + ATP + H(+) = diphosphate + NAD(+)</text>
        <dbReference type="Rhea" id="RHEA:21360"/>
        <dbReference type="ChEBI" id="CHEBI:14649"/>
        <dbReference type="ChEBI" id="CHEBI:15378"/>
        <dbReference type="ChEBI" id="CHEBI:30616"/>
        <dbReference type="ChEBI" id="CHEBI:33019"/>
        <dbReference type="ChEBI" id="CHEBI:57540"/>
        <dbReference type="EC" id="2.7.7.1"/>
    </reaction>
</comment>
<keyword evidence="4" id="KW-0548">Nucleotidyltransferase</keyword>
<evidence type="ECO:0000256" key="10">
    <source>
        <dbReference type="SAM" id="SignalP"/>
    </source>
</evidence>
<dbReference type="Proteomes" id="UP000244309">
    <property type="component" value="Unassembled WGS sequence"/>
</dbReference>
<organism evidence="12 13">
    <name type="scientific">Candidozyma haemuli</name>
    <dbReference type="NCBI Taxonomy" id="45357"/>
    <lineage>
        <taxon>Eukaryota</taxon>
        <taxon>Fungi</taxon>
        <taxon>Dikarya</taxon>
        <taxon>Ascomycota</taxon>
        <taxon>Saccharomycotina</taxon>
        <taxon>Pichiomycetes</taxon>
        <taxon>Metschnikowiaceae</taxon>
        <taxon>Candidozyma</taxon>
    </lineage>
</organism>
<dbReference type="STRING" id="45357.A0A2V1B0Y1"/>
<dbReference type="EC" id="5.2.1.8" evidence="9"/>
<keyword evidence="2" id="KW-0662">Pyridine nucleotide biosynthesis</keyword>
<keyword evidence="10" id="KW-0732">Signal</keyword>
<accession>A0A2V1B0Y1</accession>
<dbReference type="PANTHER" id="PTHR31285:SF0">
    <property type="entry name" value="NICOTINAMIDE MONONUCLEOTIDE ADENYLYLTRANSFERASE"/>
    <property type="match status" value="1"/>
</dbReference>
<evidence type="ECO:0000313" key="12">
    <source>
        <dbReference type="EMBL" id="PVH22811.1"/>
    </source>
</evidence>
<keyword evidence="5" id="KW-0547">Nucleotide-binding</keyword>
<reference evidence="12 13" key="1">
    <citation type="submission" date="2017-12" db="EMBL/GenBank/DDBJ databases">
        <title>Genome Sequence of a Multidrug-Resistant Candida haemulonii Isolate from a Patient with Chronic Leg Ulcers in Israel.</title>
        <authorList>
            <person name="Chow N.A."/>
            <person name="Gade L."/>
            <person name="Batra D."/>
            <person name="Rowe L.A."/>
            <person name="Ben-Ami R."/>
            <person name="Loparev V.N."/>
            <person name="Litvintseva A.P."/>
        </authorList>
    </citation>
    <scope>NUCLEOTIDE SEQUENCE [LARGE SCALE GENOMIC DNA]</scope>
    <source>
        <strain evidence="12 13">B11899</strain>
    </source>
</reference>
<dbReference type="OrthoDB" id="5591297at2759"/>
<dbReference type="Pfam" id="PF00254">
    <property type="entry name" value="FKBP_C"/>
    <property type="match status" value="1"/>
</dbReference>
<dbReference type="PROSITE" id="PS50059">
    <property type="entry name" value="FKBP_PPIASE"/>
    <property type="match status" value="1"/>
</dbReference>
<evidence type="ECO:0000256" key="6">
    <source>
        <dbReference type="ARBA" id="ARBA00022840"/>
    </source>
</evidence>
<dbReference type="PANTHER" id="PTHR31285">
    <property type="entry name" value="NICOTINAMIDE MONONUCLEOTIDE ADENYLYLTRANSFERASE"/>
    <property type="match status" value="1"/>
</dbReference>
<dbReference type="GO" id="GO:0005524">
    <property type="term" value="F:ATP binding"/>
    <property type="evidence" value="ECO:0007669"/>
    <property type="project" value="UniProtKB-KW"/>
</dbReference>
<keyword evidence="3" id="KW-0808">Transferase</keyword>
<keyword evidence="9" id="KW-0413">Isomerase</keyword>
<dbReference type="EMBL" id="PKFO01000010">
    <property type="protein sequence ID" value="PVH22811.1"/>
    <property type="molecule type" value="Genomic_DNA"/>
</dbReference>
<proteinExistence type="predicted"/>
<name>A0A2V1B0Y1_9ASCO</name>
<dbReference type="AlphaFoldDB" id="A0A2V1B0Y1"/>
<evidence type="ECO:0000256" key="9">
    <source>
        <dbReference type="PROSITE-ProRule" id="PRU00277"/>
    </source>
</evidence>
<evidence type="ECO:0000256" key="3">
    <source>
        <dbReference type="ARBA" id="ARBA00022679"/>
    </source>
</evidence>
<dbReference type="SUPFAM" id="SSF54534">
    <property type="entry name" value="FKBP-like"/>
    <property type="match status" value="1"/>
</dbReference>
<evidence type="ECO:0000259" key="11">
    <source>
        <dbReference type="PROSITE" id="PS50059"/>
    </source>
</evidence>
<keyword evidence="9" id="KW-0697">Rotamase</keyword>
<dbReference type="GO" id="GO:0005634">
    <property type="term" value="C:nucleus"/>
    <property type="evidence" value="ECO:0007669"/>
    <property type="project" value="TreeGrafter"/>
</dbReference>